<dbReference type="Proteomes" id="UP000050525">
    <property type="component" value="Unassembled WGS sequence"/>
</dbReference>
<feature type="compositionally biased region" description="Acidic residues" evidence="1">
    <location>
        <begin position="49"/>
        <end position="59"/>
    </location>
</feature>
<evidence type="ECO:0000313" key="3">
    <source>
        <dbReference type="Proteomes" id="UP000050525"/>
    </source>
</evidence>
<evidence type="ECO:0000313" key="2">
    <source>
        <dbReference type="EMBL" id="KYO35769.1"/>
    </source>
</evidence>
<proteinExistence type="predicted"/>
<keyword evidence="3" id="KW-1185">Reference proteome</keyword>
<accession>A0A151NGI6</accession>
<dbReference type="AlphaFoldDB" id="A0A151NGI6"/>
<organism evidence="2 3">
    <name type="scientific">Alligator mississippiensis</name>
    <name type="common">American alligator</name>
    <dbReference type="NCBI Taxonomy" id="8496"/>
    <lineage>
        <taxon>Eukaryota</taxon>
        <taxon>Metazoa</taxon>
        <taxon>Chordata</taxon>
        <taxon>Craniata</taxon>
        <taxon>Vertebrata</taxon>
        <taxon>Euteleostomi</taxon>
        <taxon>Archelosauria</taxon>
        <taxon>Archosauria</taxon>
        <taxon>Crocodylia</taxon>
        <taxon>Alligatoridae</taxon>
        <taxon>Alligatorinae</taxon>
        <taxon>Alligator</taxon>
    </lineage>
</organism>
<evidence type="ECO:0000256" key="1">
    <source>
        <dbReference type="SAM" id="MobiDB-lite"/>
    </source>
</evidence>
<gene>
    <name evidence="2" type="ORF">Y1Q_0010194</name>
</gene>
<comment type="caution">
    <text evidence="2">The sequence shown here is derived from an EMBL/GenBank/DDBJ whole genome shotgun (WGS) entry which is preliminary data.</text>
</comment>
<sequence length="88" mass="9915">MRSFFISKARPGDKTLLVPELWGCSKQEWRKQSELTGAANGSLHAVGWEQEEEGEEEEEPGTRFCSGKHGCSHYSMDKQENKASALRN</sequence>
<feature type="region of interest" description="Disordered" evidence="1">
    <location>
        <begin position="33"/>
        <end position="68"/>
    </location>
</feature>
<reference evidence="2 3" key="1">
    <citation type="journal article" date="2012" name="Genome Biol.">
        <title>Sequencing three crocodilian genomes to illuminate the evolution of archosaurs and amniotes.</title>
        <authorList>
            <person name="St John J.A."/>
            <person name="Braun E.L."/>
            <person name="Isberg S.R."/>
            <person name="Miles L.G."/>
            <person name="Chong A.Y."/>
            <person name="Gongora J."/>
            <person name="Dalzell P."/>
            <person name="Moran C."/>
            <person name="Bed'hom B."/>
            <person name="Abzhanov A."/>
            <person name="Burgess S.C."/>
            <person name="Cooksey A.M."/>
            <person name="Castoe T.A."/>
            <person name="Crawford N.G."/>
            <person name="Densmore L.D."/>
            <person name="Drew J.C."/>
            <person name="Edwards S.V."/>
            <person name="Faircloth B.C."/>
            <person name="Fujita M.K."/>
            <person name="Greenwold M.J."/>
            <person name="Hoffmann F.G."/>
            <person name="Howard J.M."/>
            <person name="Iguchi T."/>
            <person name="Janes D.E."/>
            <person name="Khan S.Y."/>
            <person name="Kohno S."/>
            <person name="de Koning A.J."/>
            <person name="Lance S.L."/>
            <person name="McCarthy F.M."/>
            <person name="McCormack J.E."/>
            <person name="Merchant M.E."/>
            <person name="Peterson D.G."/>
            <person name="Pollock D.D."/>
            <person name="Pourmand N."/>
            <person name="Raney B.J."/>
            <person name="Roessler K.A."/>
            <person name="Sanford J.R."/>
            <person name="Sawyer R.H."/>
            <person name="Schmidt C.J."/>
            <person name="Triplett E.W."/>
            <person name="Tuberville T.D."/>
            <person name="Venegas-Anaya M."/>
            <person name="Howard J.T."/>
            <person name="Jarvis E.D."/>
            <person name="Guillette L.J.Jr."/>
            <person name="Glenn T.C."/>
            <person name="Green R.E."/>
            <person name="Ray D.A."/>
        </authorList>
    </citation>
    <scope>NUCLEOTIDE SEQUENCE [LARGE SCALE GENOMIC DNA]</scope>
    <source>
        <strain evidence="2">KSC_2009_1</strain>
    </source>
</reference>
<name>A0A151NGI6_ALLMI</name>
<protein>
    <submittedName>
        <fullName evidence="2">Uncharacterized protein</fullName>
    </submittedName>
</protein>
<dbReference type="EMBL" id="AKHW03003120">
    <property type="protein sequence ID" value="KYO35769.1"/>
    <property type="molecule type" value="Genomic_DNA"/>
</dbReference>